<dbReference type="Gene3D" id="3.30.420.10">
    <property type="entry name" value="Ribonuclease H-like superfamily/Ribonuclease H"/>
    <property type="match status" value="1"/>
</dbReference>
<dbReference type="AlphaFoldDB" id="A0A8X6X903"/>
<reference evidence="1" key="1">
    <citation type="submission" date="2020-08" db="EMBL/GenBank/DDBJ databases">
        <title>Multicomponent nature underlies the extraordinary mechanical properties of spider dragline silk.</title>
        <authorList>
            <person name="Kono N."/>
            <person name="Nakamura H."/>
            <person name="Mori M."/>
            <person name="Yoshida Y."/>
            <person name="Ohtoshi R."/>
            <person name="Malay A.D."/>
            <person name="Moran D.A.P."/>
            <person name="Tomita M."/>
            <person name="Numata K."/>
            <person name="Arakawa K."/>
        </authorList>
    </citation>
    <scope>NUCLEOTIDE SEQUENCE</scope>
</reference>
<comment type="caution">
    <text evidence="1">The sequence shown here is derived from an EMBL/GenBank/DDBJ whole genome shotgun (WGS) entry which is preliminary data.</text>
</comment>
<dbReference type="OrthoDB" id="6753549at2759"/>
<sequence length="113" mass="12664">MDRSLRGLLHAQGKAEALINSAESVCEDMIAFTLQNLTNEEQRGIIRFLTVEGLNRPLFIATEGVILLQDNAHVCRVTHATLAKFKREQLDHPPYSLDMSPCDFHASGFLKNI</sequence>
<proteinExistence type="predicted"/>
<organism evidence="1 2">
    <name type="scientific">Trichonephila inaurata madagascariensis</name>
    <dbReference type="NCBI Taxonomy" id="2747483"/>
    <lineage>
        <taxon>Eukaryota</taxon>
        <taxon>Metazoa</taxon>
        <taxon>Ecdysozoa</taxon>
        <taxon>Arthropoda</taxon>
        <taxon>Chelicerata</taxon>
        <taxon>Arachnida</taxon>
        <taxon>Araneae</taxon>
        <taxon>Araneomorphae</taxon>
        <taxon>Entelegynae</taxon>
        <taxon>Araneoidea</taxon>
        <taxon>Nephilidae</taxon>
        <taxon>Trichonephila</taxon>
        <taxon>Trichonephila inaurata</taxon>
    </lineage>
</organism>
<evidence type="ECO:0000313" key="1">
    <source>
        <dbReference type="EMBL" id="GFY49312.1"/>
    </source>
</evidence>
<name>A0A8X6X903_9ARAC</name>
<evidence type="ECO:0000313" key="2">
    <source>
        <dbReference type="Proteomes" id="UP000886998"/>
    </source>
</evidence>
<dbReference type="GO" id="GO:0003676">
    <property type="term" value="F:nucleic acid binding"/>
    <property type="evidence" value="ECO:0007669"/>
    <property type="project" value="InterPro"/>
</dbReference>
<gene>
    <name evidence="1" type="ORF">TNIN_225601</name>
</gene>
<protein>
    <submittedName>
        <fullName evidence="1">Uncharacterized protein</fullName>
    </submittedName>
</protein>
<dbReference type="Proteomes" id="UP000886998">
    <property type="component" value="Unassembled WGS sequence"/>
</dbReference>
<accession>A0A8X6X903</accession>
<dbReference type="EMBL" id="BMAV01006951">
    <property type="protein sequence ID" value="GFY49312.1"/>
    <property type="molecule type" value="Genomic_DNA"/>
</dbReference>
<keyword evidence="2" id="KW-1185">Reference proteome</keyword>
<dbReference type="InterPro" id="IPR036397">
    <property type="entry name" value="RNaseH_sf"/>
</dbReference>